<dbReference type="Pfam" id="PF03640">
    <property type="entry name" value="Lipoprotein_15"/>
    <property type="match status" value="2"/>
</dbReference>
<gene>
    <name evidence="3" type="ORF">NCCP1664_03120</name>
</gene>
<evidence type="ECO:0008006" key="5">
    <source>
        <dbReference type="Google" id="ProtNLM"/>
    </source>
</evidence>
<dbReference type="EMBL" id="BKDJ01000001">
    <property type="protein sequence ID" value="GER21815.1"/>
    <property type="molecule type" value="Genomic_DNA"/>
</dbReference>
<evidence type="ECO:0000256" key="2">
    <source>
        <dbReference type="SAM" id="SignalP"/>
    </source>
</evidence>
<name>A0A5A7NLQ4_9MICC</name>
<keyword evidence="4" id="KW-1185">Reference proteome</keyword>
<dbReference type="OrthoDB" id="597632at2"/>
<dbReference type="GO" id="GO:0043448">
    <property type="term" value="P:alkane catabolic process"/>
    <property type="evidence" value="ECO:0007669"/>
    <property type="project" value="TreeGrafter"/>
</dbReference>
<evidence type="ECO:0000313" key="3">
    <source>
        <dbReference type="EMBL" id="GER21815.1"/>
    </source>
</evidence>
<dbReference type="PANTHER" id="PTHR39335">
    <property type="entry name" value="BLL4220 PROTEIN"/>
    <property type="match status" value="1"/>
</dbReference>
<dbReference type="InterPro" id="IPR005297">
    <property type="entry name" value="Lipoprotein_repeat"/>
</dbReference>
<feature type="signal peptide" evidence="2">
    <location>
        <begin position="1"/>
        <end position="15"/>
    </location>
</feature>
<dbReference type="PANTHER" id="PTHR39335:SF1">
    <property type="entry name" value="BLL4220 PROTEIN"/>
    <property type="match status" value="1"/>
</dbReference>
<sequence>MALALLAVAASAALAGCAPGTEPEPRNTTSTPIGPSTPPPGTTSPPAADSEAVDLKTADSPLGEIVVDGRGMTLYYFTKDTKDSGTSACTDECLKAWPIAVAAGDEPAVDPSVTGTVGTIDSPDGRKHLTLDGMPLYYYAKDTAPGDVLGQDVNGVWYVVAPDGEMVTSAPPSQ</sequence>
<organism evidence="3 4">
    <name type="scientific">Zafaria cholistanensis</name>
    <dbReference type="NCBI Taxonomy" id="1682741"/>
    <lineage>
        <taxon>Bacteria</taxon>
        <taxon>Bacillati</taxon>
        <taxon>Actinomycetota</taxon>
        <taxon>Actinomycetes</taxon>
        <taxon>Micrococcales</taxon>
        <taxon>Micrococcaceae</taxon>
        <taxon>Zafaria</taxon>
    </lineage>
</organism>
<dbReference type="AlphaFoldDB" id="A0A5A7NLQ4"/>
<proteinExistence type="predicted"/>
<evidence type="ECO:0000313" key="4">
    <source>
        <dbReference type="Proteomes" id="UP000325307"/>
    </source>
</evidence>
<accession>A0A5A7NLQ4</accession>
<protein>
    <recommendedName>
        <fullName evidence="5">Lipoprotein</fullName>
    </recommendedName>
</protein>
<keyword evidence="2" id="KW-0732">Signal</keyword>
<feature type="chain" id="PRO_5039643007" description="Lipoprotein" evidence="2">
    <location>
        <begin position="16"/>
        <end position="174"/>
    </location>
</feature>
<dbReference type="Proteomes" id="UP000325307">
    <property type="component" value="Unassembled WGS sequence"/>
</dbReference>
<evidence type="ECO:0000256" key="1">
    <source>
        <dbReference type="SAM" id="MobiDB-lite"/>
    </source>
</evidence>
<reference evidence="3 4" key="1">
    <citation type="submission" date="2019-09" db="EMBL/GenBank/DDBJ databases">
        <title>Arthrobacter zafarii sp. nov., a moderately thermotolerant and halotolerant actinobacterium isolated from Cholistan desert soil of Pakistan.</title>
        <authorList>
            <person name="Amin A."/>
            <person name="Ahmed I."/>
            <person name="Khalid N."/>
            <person name="Schumann P."/>
            <person name="Busse H.J."/>
            <person name="Khan I.U."/>
            <person name="Li S."/>
            <person name="Li W.J."/>
        </authorList>
    </citation>
    <scope>NUCLEOTIDE SEQUENCE [LARGE SCALE GENOMIC DNA]</scope>
    <source>
        <strain evidence="3 4">NCCP-1664</strain>
    </source>
</reference>
<feature type="region of interest" description="Disordered" evidence="1">
    <location>
        <begin position="17"/>
        <end position="50"/>
    </location>
</feature>
<comment type="caution">
    <text evidence="3">The sequence shown here is derived from an EMBL/GenBank/DDBJ whole genome shotgun (WGS) entry which is preliminary data.</text>
</comment>